<proteinExistence type="predicted"/>
<dbReference type="AlphaFoldDB" id="A0A6P1TS83"/>
<dbReference type="GO" id="GO:0016747">
    <property type="term" value="F:acyltransferase activity, transferring groups other than amino-acyl groups"/>
    <property type="evidence" value="ECO:0007669"/>
    <property type="project" value="InterPro"/>
</dbReference>
<keyword evidence="2" id="KW-0808">Transferase</keyword>
<evidence type="ECO:0000313" key="2">
    <source>
        <dbReference type="EMBL" id="QHQ62821.1"/>
    </source>
</evidence>
<feature type="domain" description="N-acetyltransferase" evidence="1">
    <location>
        <begin position="3"/>
        <end position="166"/>
    </location>
</feature>
<organism evidence="2 3">
    <name type="scientific">Anaerocolumna sedimenticola</name>
    <dbReference type="NCBI Taxonomy" id="2696063"/>
    <lineage>
        <taxon>Bacteria</taxon>
        <taxon>Bacillati</taxon>
        <taxon>Bacillota</taxon>
        <taxon>Clostridia</taxon>
        <taxon>Lachnospirales</taxon>
        <taxon>Lachnospiraceae</taxon>
        <taxon>Anaerocolumna</taxon>
    </lineage>
</organism>
<evidence type="ECO:0000259" key="1">
    <source>
        <dbReference type="PROSITE" id="PS51186"/>
    </source>
</evidence>
<dbReference type="InterPro" id="IPR000182">
    <property type="entry name" value="GNAT_dom"/>
</dbReference>
<dbReference type="EMBL" id="CP048000">
    <property type="protein sequence ID" value="QHQ62821.1"/>
    <property type="molecule type" value="Genomic_DNA"/>
</dbReference>
<protein>
    <submittedName>
        <fullName evidence="2">GNAT family N-acetyltransferase</fullName>
    </submittedName>
</protein>
<dbReference type="PROSITE" id="PS51186">
    <property type="entry name" value="GNAT"/>
    <property type="match status" value="1"/>
</dbReference>
<dbReference type="CDD" id="cd04301">
    <property type="entry name" value="NAT_SF"/>
    <property type="match status" value="1"/>
</dbReference>
<dbReference type="KEGG" id="anr:Ana3638_20235"/>
<accession>A0A6P1TS83</accession>
<evidence type="ECO:0000313" key="3">
    <source>
        <dbReference type="Proteomes" id="UP000464314"/>
    </source>
</evidence>
<dbReference type="Proteomes" id="UP000464314">
    <property type="component" value="Chromosome"/>
</dbReference>
<dbReference type="RefSeq" id="WP_161839642.1">
    <property type="nucleotide sequence ID" value="NZ_CP048000.1"/>
</dbReference>
<dbReference type="PANTHER" id="PTHR43415">
    <property type="entry name" value="SPERMIDINE N(1)-ACETYLTRANSFERASE"/>
    <property type="match status" value="1"/>
</dbReference>
<name>A0A6P1TS83_9FIRM</name>
<keyword evidence="3" id="KW-1185">Reference proteome</keyword>
<reference evidence="2 3" key="1">
    <citation type="submission" date="2020-01" db="EMBL/GenBank/DDBJ databases">
        <title>Genome analysis of Anaerocolumna sp. CBA3638.</title>
        <authorList>
            <person name="Kim J."/>
            <person name="Roh S.W."/>
        </authorList>
    </citation>
    <scope>NUCLEOTIDE SEQUENCE [LARGE SCALE GENOMIC DNA]</scope>
    <source>
        <strain evidence="2 3">CBA3638</strain>
    </source>
</reference>
<dbReference type="InterPro" id="IPR016181">
    <property type="entry name" value="Acyl_CoA_acyltransferase"/>
</dbReference>
<gene>
    <name evidence="2" type="ORF">Ana3638_20235</name>
</gene>
<dbReference type="Pfam" id="PF00583">
    <property type="entry name" value="Acetyltransf_1"/>
    <property type="match status" value="1"/>
</dbReference>
<dbReference type="Gene3D" id="3.40.630.30">
    <property type="match status" value="1"/>
</dbReference>
<dbReference type="PANTHER" id="PTHR43415:SF3">
    <property type="entry name" value="GNAT-FAMILY ACETYLTRANSFERASE"/>
    <property type="match status" value="1"/>
</dbReference>
<dbReference type="SUPFAM" id="SSF55729">
    <property type="entry name" value="Acyl-CoA N-acyltransferases (Nat)"/>
    <property type="match status" value="1"/>
</dbReference>
<sequence length="166" mass="19438">MDIIIHPVTENQAEALWQLMYALDFETKYMMYEPGERSKDIERVKDVIHEAVYGDNLLLIAENKGELIGYLSAERGKCKRIHHSAYIVVGIRTAYQNYGIGSKFFVELDNWAKKNQITRLELTVMCQNEVAKHLYEKRGFVIEGVKKQSIIIDDEYIDEYYMSKLF</sequence>